<dbReference type="AlphaFoldDB" id="M3ASG4"/>
<reference evidence="1 2" key="1">
    <citation type="journal article" date="2012" name="PLoS Pathog.">
        <title>Diverse lifestyles and strategies of plant pathogenesis encoded in the genomes of eighteen Dothideomycetes fungi.</title>
        <authorList>
            <person name="Ohm R.A."/>
            <person name="Feau N."/>
            <person name="Henrissat B."/>
            <person name="Schoch C.L."/>
            <person name="Horwitz B.A."/>
            <person name="Barry K.W."/>
            <person name="Condon B.J."/>
            <person name="Copeland A.C."/>
            <person name="Dhillon B."/>
            <person name="Glaser F."/>
            <person name="Hesse C.N."/>
            <person name="Kosti I."/>
            <person name="LaButti K."/>
            <person name="Lindquist E.A."/>
            <person name="Lucas S."/>
            <person name="Salamov A.A."/>
            <person name="Bradshaw R.E."/>
            <person name="Ciuffetti L."/>
            <person name="Hamelin R.C."/>
            <person name="Kema G.H.J."/>
            <person name="Lawrence C."/>
            <person name="Scott J.A."/>
            <person name="Spatafora J.W."/>
            <person name="Turgeon B.G."/>
            <person name="de Wit P.J.G.M."/>
            <person name="Zhong S."/>
            <person name="Goodwin S.B."/>
            <person name="Grigoriev I.V."/>
        </authorList>
    </citation>
    <scope>NUCLEOTIDE SEQUENCE [LARGE SCALE GENOMIC DNA]</scope>
    <source>
        <strain evidence="1 2">CIRAD86</strain>
    </source>
</reference>
<keyword evidence="2" id="KW-1185">Reference proteome</keyword>
<protein>
    <submittedName>
        <fullName evidence="1">Uncharacterized protein</fullName>
    </submittedName>
</protein>
<dbReference type="RefSeq" id="XP_007929377.1">
    <property type="nucleotide sequence ID" value="XM_007931186.1"/>
</dbReference>
<accession>M3ASG4</accession>
<dbReference type="KEGG" id="pfj:MYCFIDRAFT_183555"/>
<dbReference type="GeneID" id="19334683"/>
<dbReference type="VEuPathDB" id="FungiDB:MYCFIDRAFT_183555"/>
<dbReference type="EMBL" id="KB446561">
    <property type="protein sequence ID" value="EME80447.1"/>
    <property type="molecule type" value="Genomic_DNA"/>
</dbReference>
<organism evidence="1 2">
    <name type="scientific">Pseudocercospora fijiensis (strain CIRAD86)</name>
    <name type="common">Black leaf streak disease fungus</name>
    <name type="synonym">Mycosphaerella fijiensis</name>
    <dbReference type="NCBI Taxonomy" id="383855"/>
    <lineage>
        <taxon>Eukaryota</taxon>
        <taxon>Fungi</taxon>
        <taxon>Dikarya</taxon>
        <taxon>Ascomycota</taxon>
        <taxon>Pezizomycotina</taxon>
        <taxon>Dothideomycetes</taxon>
        <taxon>Dothideomycetidae</taxon>
        <taxon>Mycosphaerellales</taxon>
        <taxon>Mycosphaerellaceae</taxon>
        <taxon>Pseudocercospora</taxon>
    </lineage>
</organism>
<evidence type="ECO:0000313" key="2">
    <source>
        <dbReference type="Proteomes" id="UP000016932"/>
    </source>
</evidence>
<sequence>MVWQSWPAGQHSAAVIGDVVFNGRQLLFALQQKLDGNPVPHGVRFGTPPHVCASRLATGVDASGCQKAASFSSSLGIQSALAR</sequence>
<dbReference type="HOGENOM" id="CLU_2543539_0_0_1"/>
<gene>
    <name evidence="1" type="ORF">MYCFIDRAFT_183555</name>
</gene>
<dbReference type="Proteomes" id="UP000016932">
    <property type="component" value="Unassembled WGS sequence"/>
</dbReference>
<proteinExistence type="predicted"/>
<name>M3ASG4_PSEFD</name>
<evidence type="ECO:0000313" key="1">
    <source>
        <dbReference type="EMBL" id="EME80447.1"/>
    </source>
</evidence>